<reference evidence="3" key="1">
    <citation type="submission" date="2019-07" db="EMBL/GenBank/DDBJ databases">
        <title>The discovery of a new lineage B mimivirus raises questions about particles surface fibrils.</title>
        <authorList>
            <person name="Silva L.K.S."/>
            <person name="Rodrigues R.A.L."/>
            <person name="Andrade A.C.S.P."/>
            <person name="Hikida H."/>
            <person name="Andreani J."/>
            <person name="Levasseur A."/>
            <person name="La Scola B."/>
            <person name="Abrahao J.S."/>
        </authorList>
    </citation>
    <scope>NUCLEOTIDE SEQUENCE</scope>
    <source>
        <strain evidence="3">B60</strain>
    </source>
</reference>
<evidence type="ECO:0000259" key="2">
    <source>
        <dbReference type="Pfam" id="PF00646"/>
    </source>
</evidence>
<feature type="domain" description="F-box" evidence="2">
    <location>
        <begin position="4"/>
        <end position="34"/>
    </location>
</feature>
<evidence type="ECO:0000313" key="3">
    <source>
        <dbReference type="EMBL" id="QID06433.1"/>
    </source>
</evidence>
<evidence type="ECO:0000256" key="1">
    <source>
        <dbReference type="ARBA" id="ARBA00022737"/>
    </source>
</evidence>
<keyword evidence="1" id="KW-0677">Repeat</keyword>
<dbReference type="CDD" id="cd09917">
    <property type="entry name" value="F-box_SF"/>
    <property type="match status" value="1"/>
</dbReference>
<accession>A0A6G6ADB6</accession>
<dbReference type="PANTHER" id="PTHR32134:SF92">
    <property type="entry name" value="FNIP REPEAT-CONTAINING PROTEIN"/>
    <property type="match status" value="1"/>
</dbReference>
<dbReference type="InterPro" id="IPR051251">
    <property type="entry name" value="STK_FNIP-Repeat"/>
</dbReference>
<dbReference type="Gene3D" id="3.80.10.10">
    <property type="entry name" value="Ribonuclease Inhibitor"/>
    <property type="match status" value="1"/>
</dbReference>
<name>A0A6G6ADB6_9VIRU</name>
<dbReference type="SUPFAM" id="SSF52058">
    <property type="entry name" value="L domain-like"/>
    <property type="match status" value="1"/>
</dbReference>
<dbReference type="Pfam" id="PF05725">
    <property type="entry name" value="FNIP"/>
    <property type="match status" value="3"/>
</dbReference>
<dbReference type="InterPro" id="IPR032675">
    <property type="entry name" value="LRR_dom_sf"/>
</dbReference>
<dbReference type="InterPro" id="IPR001810">
    <property type="entry name" value="F-box_dom"/>
</dbReference>
<protein>
    <submittedName>
        <fullName evidence="3">F-box and FNIp repeat-containing protein</fullName>
    </submittedName>
</protein>
<dbReference type="EMBL" id="MN175499">
    <property type="protein sequence ID" value="QID06433.1"/>
    <property type="molecule type" value="Genomic_DNA"/>
</dbReference>
<dbReference type="InterPro" id="IPR008615">
    <property type="entry name" value="FNIP"/>
</dbReference>
<proteinExistence type="predicted"/>
<organism evidence="3">
    <name type="scientific">Borely moumouvirus</name>
    <dbReference type="NCBI Taxonomy" id="2712067"/>
    <lineage>
        <taxon>Viruses</taxon>
        <taxon>Varidnaviria</taxon>
        <taxon>Bamfordvirae</taxon>
        <taxon>Nucleocytoviricota</taxon>
        <taxon>Megaviricetes</taxon>
        <taxon>Imitervirales</taxon>
        <taxon>Mimiviridae</taxon>
        <taxon>Megamimivirinae</taxon>
        <taxon>Moumouvirus</taxon>
    </lineage>
</organism>
<sequence length="326" mass="38218">MLRHLNYDTILYVFRYLDTKDKIRLMSTCRDLLSVRDDVKLFDVYDYYLIKDSIFYSSFENISYRAFNMNIPTNITHLYFSDSFNKPLPKLGELNCLSNNLKFIKFGWNFNQSIDGCIPEGVTHIIFGSRFNQNISGCIPDSVIYLEFGKSFNKTIKDCLPKNLKYLKFGSNFNQNIDKCIPDVKYLEFGHNFNQNINHCSITQKYGLPSSLKYLIFRQEFNQNISRCIPHGVKALKFGKKFNQKIKNQIPSSLEYLSICNPEGKVYNIISDLPANVKKIHLMGYYSDKFLESFNKNVTIEKADEFINYLKQISNHYKKFIQSDIN</sequence>
<dbReference type="PANTHER" id="PTHR32134">
    <property type="entry name" value="FNIP REPEAT-CONTAINING PROTEIN"/>
    <property type="match status" value="1"/>
</dbReference>
<dbReference type="Pfam" id="PF00646">
    <property type="entry name" value="F-box"/>
    <property type="match status" value="1"/>
</dbReference>